<organism evidence="3 4">
    <name type="scientific">Cellulomonas shaoxiangyii</name>
    <dbReference type="NCBI Taxonomy" id="2566013"/>
    <lineage>
        <taxon>Bacteria</taxon>
        <taxon>Bacillati</taxon>
        <taxon>Actinomycetota</taxon>
        <taxon>Actinomycetes</taxon>
        <taxon>Micrococcales</taxon>
        <taxon>Cellulomonadaceae</taxon>
        <taxon>Cellulomonas</taxon>
    </lineage>
</organism>
<evidence type="ECO:0008006" key="5">
    <source>
        <dbReference type="Google" id="ProtNLM"/>
    </source>
</evidence>
<dbReference type="AlphaFoldDB" id="A0A4P7SMN6"/>
<sequence>MTDDLTARLTGALDALEDRERATRADATELAALHRDVRRRRVTRTAQHASVAAVTVVAVATAGWFGLQRTHVEPVVTPSPSRTTTTTPTPPPTPSPTPTPSATPVTAPTPVTVPGMPPMFALDDAVLASVGPGWAVGLYTNGYGDPFVVDGRLLPTALVVAAPTGELYLGRVREDGAWLEPVRWDGSSSVVVEHLSAQDTARYVVDLRTGDLTPDGRGLPADAWFLAEAPDGGEVWSLSDSASATSDWWVVPPTGAARQVATGSTGFVHEARLSPDGARLALGERGGAGGAVVVELASGRTVPGGPVPDGQACRPAGWADATHVLLLCADDGAALDPPRPDQRPRLVRQDVTGRSATVVVRELAGDTAAPSHVHPVGDGRLVAALAPVTADGERCADDDVVELRADGSTTPLDRRRVAPDAPVGIGHVLTGYVQVTEGVSCGGDEAPAALVVVDLVGGGSWALPAGDGPEARYPVASAVVPRR</sequence>
<dbReference type="RefSeq" id="WP_135972178.1">
    <property type="nucleotide sequence ID" value="NZ_CP039291.1"/>
</dbReference>
<gene>
    <name evidence="3" type="ORF">E5225_17240</name>
</gene>
<reference evidence="3 4" key="1">
    <citation type="submission" date="2019-04" db="EMBL/GenBank/DDBJ databases">
        <title>Isolation and identification of Cellulomonas shaoxiangyii sp. Nov. isolated from feces of the Tibetan antelopes (Pantholops hodgsonii) in the Qinghai-Tibet plateau of China.</title>
        <authorList>
            <person name="Tian Z."/>
        </authorList>
    </citation>
    <scope>NUCLEOTIDE SEQUENCE [LARGE SCALE GENOMIC DNA]</scope>
    <source>
        <strain evidence="3 4">Z28</strain>
    </source>
</reference>
<evidence type="ECO:0000256" key="1">
    <source>
        <dbReference type="SAM" id="MobiDB-lite"/>
    </source>
</evidence>
<feature type="region of interest" description="Disordered" evidence="1">
    <location>
        <begin position="75"/>
        <end position="106"/>
    </location>
</feature>
<accession>A0A4P7SMN6</accession>
<protein>
    <recommendedName>
        <fullName evidence="5">WD40 repeat domain-containing protein</fullName>
    </recommendedName>
</protein>
<dbReference type="EMBL" id="CP039291">
    <property type="protein sequence ID" value="QCB95048.1"/>
    <property type="molecule type" value="Genomic_DNA"/>
</dbReference>
<dbReference type="OrthoDB" id="4823400at2"/>
<dbReference type="InterPro" id="IPR011042">
    <property type="entry name" value="6-blade_b-propeller_TolB-like"/>
</dbReference>
<evidence type="ECO:0000313" key="3">
    <source>
        <dbReference type="EMBL" id="QCB95048.1"/>
    </source>
</evidence>
<dbReference type="KEGG" id="celz:E5225_17240"/>
<dbReference type="SUPFAM" id="SSF69304">
    <property type="entry name" value="Tricorn protease N-terminal domain"/>
    <property type="match status" value="1"/>
</dbReference>
<feature type="compositionally biased region" description="Low complexity" evidence="1">
    <location>
        <begin position="75"/>
        <end position="87"/>
    </location>
</feature>
<dbReference type="Proteomes" id="UP000296469">
    <property type="component" value="Chromosome"/>
</dbReference>
<evidence type="ECO:0000256" key="2">
    <source>
        <dbReference type="SAM" id="Phobius"/>
    </source>
</evidence>
<feature type="compositionally biased region" description="Pro residues" evidence="1">
    <location>
        <begin position="88"/>
        <end position="101"/>
    </location>
</feature>
<keyword evidence="2" id="KW-0472">Membrane</keyword>
<keyword evidence="2" id="KW-0812">Transmembrane</keyword>
<keyword evidence="4" id="KW-1185">Reference proteome</keyword>
<keyword evidence="2" id="KW-1133">Transmembrane helix</keyword>
<dbReference type="Gene3D" id="2.120.10.30">
    <property type="entry name" value="TolB, C-terminal domain"/>
    <property type="match status" value="1"/>
</dbReference>
<feature type="transmembrane region" description="Helical" evidence="2">
    <location>
        <begin position="48"/>
        <end position="67"/>
    </location>
</feature>
<evidence type="ECO:0000313" key="4">
    <source>
        <dbReference type="Proteomes" id="UP000296469"/>
    </source>
</evidence>
<proteinExistence type="predicted"/>
<name>A0A4P7SMN6_9CELL</name>